<sequence>MPCWGQITFEDMSTNTMLHLIHYHDLTFILTAVISSGVLWALGWAVLNNRTYRTLPNSELLETTWTVAPGVILLTLAFPSLKNLYLQDEVADPYTHLKVVGSQWYWTYEIASAGADTPGNYTFSSYLSPDKATMFDVDKRVVVPSNETIRLLVSSTDVIHAWTVLGSGVKVDAVPGRINQSQVCFNRSGVFYGQCSELCGVNHAFMPIMVEAIPKPYFLSWLQSVVSDSA</sequence>
<dbReference type="SUPFAM" id="SSF81464">
    <property type="entry name" value="Cytochrome c oxidase subunit II-like, transmembrane region"/>
    <property type="match status" value="1"/>
</dbReference>
<evidence type="ECO:0000256" key="5">
    <source>
        <dbReference type="ARBA" id="ARBA00022660"/>
    </source>
</evidence>
<dbReference type="CTD" id="4513"/>
<dbReference type="EMBL" id="KX815960">
    <property type="protein sequence ID" value="AQZ26150.1"/>
    <property type="molecule type" value="Genomic_DNA"/>
</dbReference>
<dbReference type="InterPro" id="IPR045187">
    <property type="entry name" value="CcO_II"/>
</dbReference>
<keyword evidence="11 16" id="KW-1133">Transmembrane helix</keyword>
<protein>
    <recommendedName>
        <fullName evidence="3 15">Cytochrome c oxidase subunit 2</fullName>
    </recommendedName>
</protein>
<dbReference type="PRINTS" id="PR01166">
    <property type="entry name" value="CYCOXIDASEII"/>
</dbReference>
<dbReference type="SUPFAM" id="SSF49503">
    <property type="entry name" value="Cupredoxins"/>
    <property type="match status" value="1"/>
</dbReference>
<dbReference type="Gene3D" id="1.10.287.90">
    <property type="match status" value="1"/>
</dbReference>
<dbReference type="InterPro" id="IPR036257">
    <property type="entry name" value="Cyt_c_oxidase_su2_TM_sf"/>
</dbReference>
<comment type="function">
    <text evidence="15">Component of the cytochrome c oxidase, the last enzyme in the mitochondrial electron transport chain which drives oxidative phosphorylation. The respiratory chain contains 3 multisubunit complexes succinate dehydrogenase (complex II, CII), ubiquinol-cytochrome c oxidoreductase (cytochrome b-c1 complex, complex III, CIII) and cytochrome c oxidase (complex IV, CIV), that cooperate to transfer electrons derived from NADH and succinate to molecular oxygen, creating an electrochemical gradient over the inner membrane that drives transmembrane transport and the ATP synthase. Cytochrome c oxidase is the component of the respiratory chain that catalyzes the reduction of oxygen to water. Electrons originating from reduced cytochrome c in the intermembrane space (IMS) are transferred via the dinuclear copper A center (CU(A)) of subunit 2 and heme A of subunit 1 to the active site in subunit 1, a binuclear center (BNC) formed by heme A3 and copper B (CU(B)). The BNC reduces molecular oxygen to 2 water molecules using 4 electrons from cytochrome c in the IMS and 4 protons from the mitochondrial matrix.</text>
</comment>
<keyword evidence="9" id="KW-1278">Translocase</keyword>
<comment type="catalytic activity">
    <reaction evidence="14">
        <text>4 Fe(II)-[cytochrome c] + O2 + 8 H(+)(in) = 4 Fe(III)-[cytochrome c] + 2 H2O + 4 H(+)(out)</text>
        <dbReference type="Rhea" id="RHEA:11436"/>
        <dbReference type="Rhea" id="RHEA-COMP:10350"/>
        <dbReference type="Rhea" id="RHEA-COMP:14399"/>
        <dbReference type="ChEBI" id="CHEBI:15377"/>
        <dbReference type="ChEBI" id="CHEBI:15378"/>
        <dbReference type="ChEBI" id="CHEBI:15379"/>
        <dbReference type="ChEBI" id="CHEBI:29033"/>
        <dbReference type="ChEBI" id="CHEBI:29034"/>
        <dbReference type="EC" id="7.1.1.9"/>
    </reaction>
    <physiologicalReaction direction="left-to-right" evidence="14">
        <dbReference type="Rhea" id="RHEA:11437"/>
    </physiologicalReaction>
</comment>
<evidence type="ECO:0000256" key="12">
    <source>
        <dbReference type="ARBA" id="ARBA00023008"/>
    </source>
</evidence>
<evidence type="ECO:0000256" key="2">
    <source>
        <dbReference type="ARBA" id="ARBA00007866"/>
    </source>
</evidence>
<keyword evidence="6 15" id="KW-0812">Transmembrane</keyword>
<evidence type="ECO:0000256" key="16">
    <source>
        <dbReference type="SAM" id="Phobius"/>
    </source>
</evidence>
<keyword evidence="5 15" id="KW-0679">Respiratory chain</keyword>
<comment type="subcellular location">
    <subcellularLocation>
        <location evidence="1">Membrane</location>
        <topology evidence="1">Multi-pass membrane protein</topology>
    </subcellularLocation>
    <subcellularLocation>
        <location evidence="15">Mitochondrion inner membrane</location>
        <topology evidence="15">Multi-pass membrane protein</topology>
    </subcellularLocation>
</comment>
<evidence type="ECO:0000256" key="9">
    <source>
        <dbReference type="ARBA" id="ARBA00022967"/>
    </source>
</evidence>
<evidence type="ECO:0000256" key="1">
    <source>
        <dbReference type="ARBA" id="ARBA00004141"/>
    </source>
</evidence>
<evidence type="ECO:0000256" key="10">
    <source>
        <dbReference type="ARBA" id="ARBA00022982"/>
    </source>
</evidence>
<evidence type="ECO:0000259" key="17">
    <source>
        <dbReference type="PROSITE" id="PS50857"/>
    </source>
</evidence>
<comment type="cofactor">
    <cofactor evidence="15">
        <name>Cu cation</name>
        <dbReference type="ChEBI" id="CHEBI:23378"/>
    </cofactor>
    <text evidence="15">Binds a copper A center.</text>
</comment>
<evidence type="ECO:0000256" key="13">
    <source>
        <dbReference type="ARBA" id="ARBA00023136"/>
    </source>
</evidence>
<evidence type="ECO:0000256" key="11">
    <source>
        <dbReference type="ARBA" id="ARBA00022989"/>
    </source>
</evidence>
<accession>A0A1U9XPH0</accession>
<dbReference type="RefSeq" id="YP_009353852.1">
    <property type="nucleotide sequence ID" value="NC_034302.1"/>
</dbReference>
<dbReference type="Gene3D" id="2.60.40.420">
    <property type="entry name" value="Cupredoxins - blue copper proteins"/>
    <property type="match status" value="1"/>
</dbReference>
<reference evidence="19" key="1">
    <citation type="journal article" date="2017" name="Mol. Phylogenet. Evol.">
        <title>Curious bivalves: Systematic utility and unusual properties of anomalodesmatan mitochondrial genomes.</title>
        <authorList>
            <person name="Williams S.T."/>
            <person name="Foster P.G."/>
            <person name="Hughes C."/>
            <person name="Harper E.M."/>
            <person name="Taylor J.D."/>
            <person name="Littlewood D.T."/>
            <person name="Dyal P."/>
            <person name="Hopkins K.P."/>
            <person name="Briscoe A.G."/>
        </authorList>
    </citation>
    <scope>NUCLEOTIDE SEQUENCE</scope>
</reference>
<dbReference type="GO" id="GO:0005743">
    <property type="term" value="C:mitochondrial inner membrane"/>
    <property type="evidence" value="ECO:0007669"/>
    <property type="project" value="UniProtKB-SubCell"/>
</dbReference>
<keyword evidence="10 15" id="KW-0249">Electron transport</keyword>
<keyword evidence="12 15" id="KW-0186">Copper</keyword>
<evidence type="ECO:0000256" key="14">
    <source>
        <dbReference type="ARBA" id="ARBA00049512"/>
    </source>
</evidence>
<dbReference type="Pfam" id="PF00116">
    <property type="entry name" value="COX2"/>
    <property type="match status" value="1"/>
</dbReference>
<dbReference type="PANTHER" id="PTHR22888">
    <property type="entry name" value="CYTOCHROME C OXIDASE, SUBUNIT II"/>
    <property type="match status" value="1"/>
</dbReference>
<dbReference type="GO" id="GO:0005507">
    <property type="term" value="F:copper ion binding"/>
    <property type="evidence" value="ECO:0007669"/>
    <property type="project" value="InterPro"/>
</dbReference>
<comment type="similarity">
    <text evidence="2 15">Belongs to the cytochrome c oxidase subunit 2 family.</text>
</comment>
<evidence type="ECO:0000256" key="6">
    <source>
        <dbReference type="ARBA" id="ARBA00022692"/>
    </source>
</evidence>
<keyword evidence="13 15" id="KW-0472">Membrane</keyword>
<dbReference type="PROSITE" id="PS00078">
    <property type="entry name" value="COX2"/>
    <property type="match status" value="1"/>
</dbReference>
<evidence type="ECO:0000256" key="8">
    <source>
        <dbReference type="ARBA" id="ARBA00022842"/>
    </source>
</evidence>
<dbReference type="PANTHER" id="PTHR22888:SF9">
    <property type="entry name" value="CYTOCHROME C OXIDASE SUBUNIT 2"/>
    <property type="match status" value="1"/>
</dbReference>
<keyword evidence="4 15" id="KW-0813">Transport</keyword>
<evidence type="ECO:0000259" key="18">
    <source>
        <dbReference type="PROSITE" id="PS50999"/>
    </source>
</evidence>
<proteinExistence type="inferred from homology"/>
<keyword evidence="15" id="KW-0999">Mitochondrion inner membrane</keyword>
<organism evidence="19">
    <name type="scientific">Lyonsia norwegica</name>
    <name type="common">Saltwater clam</name>
    <name type="synonym">Mya norwegica</name>
    <dbReference type="NCBI Taxonomy" id="228471"/>
    <lineage>
        <taxon>Eukaryota</taxon>
        <taxon>Metazoa</taxon>
        <taxon>Spiralia</taxon>
        <taxon>Lophotrochozoa</taxon>
        <taxon>Mollusca</taxon>
        <taxon>Bivalvia</taxon>
        <taxon>Autobranchia</taxon>
        <taxon>Heteroconchia</taxon>
        <taxon>Euheterodonta</taxon>
        <taxon>Anomalodesmata</taxon>
        <taxon>Pandoroidea</taxon>
        <taxon>Lyonsiidae</taxon>
        <taxon>Lyonsia</taxon>
    </lineage>
</organism>
<feature type="transmembrane region" description="Helical" evidence="16">
    <location>
        <begin position="26"/>
        <end position="47"/>
    </location>
</feature>
<name>A0A1U9XPH0_LYONO</name>
<dbReference type="InterPro" id="IPR011759">
    <property type="entry name" value="Cyt_c_oxidase_su2_TM_dom"/>
</dbReference>
<dbReference type="GO" id="GO:0004129">
    <property type="term" value="F:cytochrome-c oxidase activity"/>
    <property type="evidence" value="ECO:0007669"/>
    <property type="project" value="UniProtKB-EC"/>
</dbReference>
<feature type="domain" description="Cytochrome oxidase subunit II transmembrane region profile" evidence="18">
    <location>
        <begin position="1"/>
        <end position="91"/>
    </location>
</feature>
<dbReference type="InterPro" id="IPR002429">
    <property type="entry name" value="CcO_II-like_C"/>
</dbReference>
<keyword evidence="8" id="KW-0460">Magnesium</keyword>
<keyword evidence="7 15" id="KW-0479">Metal-binding</keyword>
<keyword evidence="15 19" id="KW-0496">Mitochondrion</keyword>
<evidence type="ECO:0000256" key="15">
    <source>
        <dbReference type="RuleBase" id="RU000457"/>
    </source>
</evidence>
<feature type="domain" description="Cytochrome oxidase subunit II copper A binding" evidence="17">
    <location>
        <begin position="92"/>
        <end position="224"/>
    </location>
</feature>
<dbReference type="AlphaFoldDB" id="A0A1U9XPH0"/>
<geneLocation type="mitochondrion" evidence="19"/>
<dbReference type="PROSITE" id="PS50857">
    <property type="entry name" value="COX2_CUA"/>
    <property type="match status" value="1"/>
</dbReference>
<dbReference type="GO" id="GO:0042773">
    <property type="term" value="P:ATP synthesis coupled electron transport"/>
    <property type="evidence" value="ECO:0007669"/>
    <property type="project" value="TreeGrafter"/>
</dbReference>
<evidence type="ECO:0000256" key="4">
    <source>
        <dbReference type="ARBA" id="ARBA00022448"/>
    </source>
</evidence>
<evidence type="ECO:0000256" key="3">
    <source>
        <dbReference type="ARBA" id="ARBA00015946"/>
    </source>
</evidence>
<evidence type="ECO:0000256" key="7">
    <source>
        <dbReference type="ARBA" id="ARBA00022723"/>
    </source>
</evidence>
<evidence type="ECO:0000313" key="19">
    <source>
        <dbReference type="EMBL" id="AQZ26150.1"/>
    </source>
</evidence>
<dbReference type="PROSITE" id="PS50999">
    <property type="entry name" value="COX2_TM"/>
    <property type="match status" value="1"/>
</dbReference>
<dbReference type="Pfam" id="PF02790">
    <property type="entry name" value="COX2_TM"/>
    <property type="match status" value="1"/>
</dbReference>
<gene>
    <name evidence="19" type="primary">COX2</name>
</gene>
<dbReference type="GeneID" id="32229700"/>
<dbReference type="InterPro" id="IPR008972">
    <property type="entry name" value="Cupredoxin"/>
</dbReference>
<dbReference type="InterPro" id="IPR001505">
    <property type="entry name" value="Copper_CuA"/>
</dbReference>